<comment type="caution">
    <text evidence="9">The sequence shown here is derived from an EMBL/GenBank/DDBJ whole genome shotgun (WGS) entry which is preliminary data.</text>
</comment>
<keyword evidence="2" id="KW-0677">Repeat</keyword>
<gene>
    <name evidence="9" type="ORF">FNV43_RR02929</name>
</gene>
<dbReference type="InterPro" id="IPR001471">
    <property type="entry name" value="AP2/ERF_dom"/>
</dbReference>
<evidence type="ECO:0000256" key="2">
    <source>
        <dbReference type="ARBA" id="ARBA00022737"/>
    </source>
</evidence>
<dbReference type="PROSITE" id="PS51032">
    <property type="entry name" value="AP2_ERF"/>
    <property type="match status" value="2"/>
</dbReference>
<protein>
    <recommendedName>
        <fullName evidence="8">AP2/ERF domain-containing protein</fullName>
    </recommendedName>
</protein>
<dbReference type="SMART" id="SM00380">
    <property type="entry name" value="AP2"/>
    <property type="match status" value="2"/>
</dbReference>
<keyword evidence="10" id="KW-1185">Reference proteome</keyword>
<evidence type="ECO:0000256" key="4">
    <source>
        <dbReference type="ARBA" id="ARBA00023125"/>
    </source>
</evidence>
<feature type="domain" description="AP2/ERF" evidence="8">
    <location>
        <begin position="393"/>
        <end position="451"/>
    </location>
</feature>
<dbReference type="FunFam" id="3.30.730.10:FF:000002">
    <property type="entry name" value="AP2-like ethylene-responsive transcription factor"/>
    <property type="match status" value="1"/>
</dbReference>
<dbReference type="PANTHER" id="PTHR32467">
    <property type="entry name" value="AP2-LIKE ETHYLENE-RESPONSIVE TRANSCRIPTION FACTOR"/>
    <property type="match status" value="1"/>
</dbReference>
<dbReference type="AlphaFoldDB" id="A0A8K0MN77"/>
<dbReference type="PANTHER" id="PTHR32467:SF72">
    <property type="entry name" value="AP2-LIKE ETHYLENE-RESPONSIVE TRANSCRIPTION FACTOR BBM"/>
    <property type="match status" value="1"/>
</dbReference>
<dbReference type="CDD" id="cd00018">
    <property type="entry name" value="AP2"/>
    <property type="match status" value="2"/>
</dbReference>
<feature type="region of interest" description="Disordered" evidence="7">
    <location>
        <begin position="1"/>
        <end position="25"/>
    </location>
</feature>
<accession>A0A8K0MN77</accession>
<dbReference type="PRINTS" id="PR00367">
    <property type="entry name" value="ETHRSPELEMNT"/>
</dbReference>
<comment type="subcellular location">
    <subcellularLocation>
        <location evidence="1">Nucleus</location>
    </subcellularLocation>
</comment>
<feature type="domain" description="AP2/ERF" evidence="8">
    <location>
        <begin position="294"/>
        <end position="357"/>
    </location>
</feature>
<evidence type="ECO:0000256" key="5">
    <source>
        <dbReference type="ARBA" id="ARBA00023163"/>
    </source>
</evidence>
<evidence type="ECO:0000259" key="8">
    <source>
        <dbReference type="PROSITE" id="PS51032"/>
    </source>
</evidence>
<proteinExistence type="predicted"/>
<evidence type="ECO:0000313" key="10">
    <source>
        <dbReference type="Proteomes" id="UP000796880"/>
    </source>
</evidence>
<evidence type="ECO:0000256" key="3">
    <source>
        <dbReference type="ARBA" id="ARBA00023015"/>
    </source>
</evidence>
<evidence type="ECO:0000256" key="6">
    <source>
        <dbReference type="ARBA" id="ARBA00023242"/>
    </source>
</evidence>
<keyword evidence="3" id="KW-0805">Transcription regulation</keyword>
<dbReference type="InterPro" id="IPR016177">
    <property type="entry name" value="DNA-bd_dom_sf"/>
</dbReference>
<dbReference type="GO" id="GO:0003677">
    <property type="term" value="F:DNA binding"/>
    <property type="evidence" value="ECO:0007669"/>
    <property type="project" value="UniProtKB-KW"/>
</dbReference>
<dbReference type="FunFam" id="3.30.730.10:FF:000003">
    <property type="entry name" value="AP2-like ethylene-responsive transcription factor ANT"/>
    <property type="match status" value="1"/>
</dbReference>
<dbReference type="Gene3D" id="3.30.730.10">
    <property type="entry name" value="AP2/ERF domain"/>
    <property type="match status" value="2"/>
</dbReference>
<dbReference type="GO" id="GO:0003700">
    <property type="term" value="F:DNA-binding transcription factor activity"/>
    <property type="evidence" value="ECO:0007669"/>
    <property type="project" value="InterPro"/>
</dbReference>
<sequence>MNWLGFSLSPQEQSNHEQDHSQTSVSRLGFNSDEITGTDVSGECFDLTSDSTAPSLNLPPPFGIFEAFNRNNQAQDWNIKSLGMNSAETNYKTTSDLSMLMGTSCTNQNFENQHQPKLENFLGRHSFADHDHHTAYNNNSGDYIFPSCSLQLPSEEAAAAETTNGGASSGSNINNNSSSIGLSMIKTWLRNQPAPPQPAENKINDGGANGVNGGNVTSAQTLSLSMSTGSQSSSPLPLLTPSSAGGSGGDTSSSDNKQQQPRTTTTTTGLDSQAGAIEAVPRKSIDTFGQRTSIYRGVTRHRWTGRYEAHLWDNSCRREGQTRKGRQGGYDKEEKAARAYDLAALKYWGTTTTTNFPISNYEKELEEMKHMTRQEYVASLRRKSSGFSRGASIYRGVTRHHQHGRWQARIGRVAGNKDLYLGTFSTQEEAAEAYDIAAIKFRGLNAVTNFDMSRYDVKSILESSTLPIGGAAKRLKDVEQAEITVDLAAHRTTEDDNLSSQLTDGISGYHGNHHGWPTLAFQQPFSMHYPYGQRVWCKQEQDSDPTNHGFQELHHHQFQSGNNNTHNFFQPNSVLHNLMGMDSTSMEHSSGSNNSVIYSSGGGQENGGVGYNGSSSTTTTGGYVIPMATVMNSNENQNNHGNSGFGDGDQVKLGYENLFGATDPYHGRNLYYLPQQSAVGVVKASSAYDQGSACNNWVPTAVPAIGPRSSNMAAVCHGAPTFTVWNDT</sequence>
<organism evidence="9 10">
    <name type="scientific">Rhamnella rubrinervis</name>
    <dbReference type="NCBI Taxonomy" id="2594499"/>
    <lineage>
        <taxon>Eukaryota</taxon>
        <taxon>Viridiplantae</taxon>
        <taxon>Streptophyta</taxon>
        <taxon>Embryophyta</taxon>
        <taxon>Tracheophyta</taxon>
        <taxon>Spermatophyta</taxon>
        <taxon>Magnoliopsida</taxon>
        <taxon>eudicotyledons</taxon>
        <taxon>Gunneridae</taxon>
        <taxon>Pentapetalae</taxon>
        <taxon>rosids</taxon>
        <taxon>fabids</taxon>
        <taxon>Rosales</taxon>
        <taxon>Rhamnaceae</taxon>
        <taxon>rhamnoid group</taxon>
        <taxon>Rhamneae</taxon>
        <taxon>Rhamnella</taxon>
    </lineage>
</organism>
<dbReference type="Pfam" id="PF00847">
    <property type="entry name" value="AP2"/>
    <property type="match status" value="1"/>
</dbReference>
<evidence type="ECO:0000256" key="7">
    <source>
        <dbReference type="SAM" id="MobiDB-lite"/>
    </source>
</evidence>
<dbReference type="SUPFAM" id="SSF54171">
    <property type="entry name" value="DNA-binding domain"/>
    <property type="match status" value="2"/>
</dbReference>
<feature type="region of interest" description="Disordered" evidence="7">
    <location>
        <begin position="191"/>
        <end position="278"/>
    </location>
</feature>
<keyword evidence="4" id="KW-0238">DNA-binding</keyword>
<evidence type="ECO:0000256" key="1">
    <source>
        <dbReference type="ARBA" id="ARBA00004123"/>
    </source>
</evidence>
<dbReference type="OrthoDB" id="207175at2759"/>
<dbReference type="InterPro" id="IPR036955">
    <property type="entry name" value="AP2/ERF_dom_sf"/>
</dbReference>
<reference evidence="9" key="1">
    <citation type="submission" date="2020-03" db="EMBL/GenBank/DDBJ databases">
        <title>A high-quality chromosome-level genome assembly of a woody plant with both climbing and erect habits, Rhamnella rubrinervis.</title>
        <authorList>
            <person name="Lu Z."/>
            <person name="Yang Y."/>
            <person name="Zhu X."/>
            <person name="Sun Y."/>
        </authorList>
    </citation>
    <scope>NUCLEOTIDE SEQUENCE</scope>
    <source>
        <strain evidence="9">BYM</strain>
        <tissue evidence="9">Leaf</tissue>
    </source>
</reference>
<name>A0A8K0MN77_9ROSA</name>
<dbReference type="EMBL" id="VOIH02000002">
    <property type="protein sequence ID" value="KAF3452496.1"/>
    <property type="molecule type" value="Genomic_DNA"/>
</dbReference>
<feature type="compositionally biased region" description="Low complexity" evidence="7">
    <location>
        <begin position="221"/>
        <end position="254"/>
    </location>
</feature>
<dbReference type="GO" id="GO:0005634">
    <property type="term" value="C:nucleus"/>
    <property type="evidence" value="ECO:0007669"/>
    <property type="project" value="UniProtKB-SubCell"/>
</dbReference>
<dbReference type="Proteomes" id="UP000796880">
    <property type="component" value="Unassembled WGS sequence"/>
</dbReference>
<keyword evidence="5" id="KW-0804">Transcription</keyword>
<keyword evidence="6" id="KW-0539">Nucleus</keyword>
<evidence type="ECO:0000313" key="9">
    <source>
        <dbReference type="EMBL" id="KAF3452496.1"/>
    </source>
</evidence>